<proteinExistence type="predicted"/>
<dbReference type="EMBL" id="NFEZ01000004">
    <property type="protein sequence ID" value="PLT45746.1"/>
    <property type="molecule type" value="Genomic_DNA"/>
</dbReference>
<gene>
    <name evidence="1" type="ORF">B8V81_4177</name>
</gene>
<dbReference type="AlphaFoldDB" id="A0A2N5N5W3"/>
<name>A0A2N5N5W3_9BACL</name>
<comment type="caution">
    <text evidence="1">The sequence shown here is derived from an EMBL/GenBank/DDBJ whole genome shotgun (WGS) entry which is preliminary data.</text>
</comment>
<dbReference type="Proteomes" id="UP000234789">
    <property type="component" value="Unassembled WGS sequence"/>
</dbReference>
<keyword evidence="2" id="KW-1185">Reference proteome</keyword>
<evidence type="ECO:0000313" key="2">
    <source>
        <dbReference type="Proteomes" id="UP000234789"/>
    </source>
</evidence>
<evidence type="ECO:0000313" key="1">
    <source>
        <dbReference type="EMBL" id="PLT45746.1"/>
    </source>
</evidence>
<organism evidence="1 2">
    <name type="scientific">Paenibacillus pasadenensis</name>
    <dbReference type="NCBI Taxonomy" id="217090"/>
    <lineage>
        <taxon>Bacteria</taxon>
        <taxon>Bacillati</taxon>
        <taxon>Bacillota</taxon>
        <taxon>Bacilli</taxon>
        <taxon>Bacillales</taxon>
        <taxon>Paenibacillaceae</taxon>
        <taxon>Paenibacillus</taxon>
    </lineage>
</organism>
<sequence length="45" mass="5389">MGQRRSIRHFSSPCSNFRYMIPIILDALYRKIKRTESFSLTAIFH</sequence>
<reference evidence="1 2" key="1">
    <citation type="submission" date="2017-05" db="EMBL/GenBank/DDBJ databases">
        <title>Functional genome analysis of Paenibacillus pasadenensis strain R16: insights on endophytic life style and antifungal activity.</title>
        <authorList>
            <person name="Passera A."/>
            <person name="Marcolungo L."/>
            <person name="Casati P."/>
            <person name="Brasca M."/>
            <person name="Quaglino F."/>
            <person name="Delledonne M."/>
        </authorList>
    </citation>
    <scope>NUCLEOTIDE SEQUENCE [LARGE SCALE GENOMIC DNA]</scope>
    <source>
        <strain evidence="1 2">R16</strain>
    </source>
</reference>
<accession>A0A2N5N5W3</accession>
<protein>
    <submittedName>
        <fullName evidence="1">Uncharacterized protein</fullName>
    </submittedName>
</protein>